<evidence type="ECO:0000256" key="6">
    <source>
        <dbReference type="SAM" id="Phobius"/>
    </source>
</evidence>
<dbReference type="PANTHER" id="PTHR35402">
    <property type="entry name" value="INTEGRAL MEMBRANE PROTEIN-RELATED"/>
    <property type="match status" value="1"/>
</dbReference>
<evidence type="ECO:0000313" key="9">
    <source>
        <dbReference type="EMBL" id="ALU31331.1"/>
    </source>
</evidence>
<reference evidence="10 11" key="1">
    <citation type="submission" date="2015-12" db="EMBL/GenBank/DDBJ databases">
        <title>A stable core within a dynamic pangenome in Sulfolobus acidocaldarius.</title>
        <authorList>
            <person name="Anderson R."/>
            <person name="Kouris A."/>
            <person name="Seward C."/>
            <person name="Campbell K."/>
            <person name="Whitaker R."/>
        </authorList>
    </citation>
    <scope>NUCLEOTIDE SEQUENCE [LARGE SCALE GENOMIC DNA]</scope>
    <source>
        <strain evidence="8 11">GG12-C01-09</strain>
        <strain evidence="9 10">NG05B_CO5_07</strain>
    </source>
</reference>
<dbReference type="PANTHER" id="PTHR35402:SF2">
    <property type="entry name" value="FLAGELLA ACCESSORY PROTEIN J"/>
    <property type="match status" value="1"/>
</dbReference>
<evidence type="ECO:0000259" key="7">
    <source>
        <dbReference type="Pfam" id="PF00482"/>
    </source>
</evidence>
<dbReference type="Proteomes" id="UP000065473">
    <property type="component" value="Chromosome"/>
</dbReference>
<name>A0A0U3FVM0_9CREN</name>
<feature type="transmembrane region" description="Helical" evidence="6">
    <location>
        <begin position="403"/>
        <end position="421"/>
    </location>
</feature>
<keyword evidence="9" id="KW-0969">Cilium</keyword>
<keyword evidence="2" id="KW-1003">Cell membrane</keyword>
<feature type="transmembrane region" description="Helical" evidence="6">
    <location>
        <begin position="131"/>
        <end position="154"/>
    </location>
</feature>
<evidence type="ECO:0000256" key="4">
    <source>
        <dbReference type="ARBA" id="ARBA00022989"/>
    </source>
</evidence>
<dbReference type="OMA" id="KKWGDAY"/>
<dbReference type="AlphaFoldDB" id="A0A0U3FVM0"/>
<dbReference type="InterPro" id="IPR018076">
    <property type="entry name" value="T2SS_GspF_dom"/>
</dbReference>
<feature type="transmembrane region" description="Helical" evidence="6">
    <location>
        <begin position="433"/>
        <end position="454"/>
    </location>
</feature>
<keyword evidence="5 6" id="KW-0472">Membrane</keyword>
<accession>A0A0U3FVM0</accession>
<dbReference type="Pfam" id="PF00482">
    <property type="entry name" value="T2SSF"/>
    <property type="match status" value="1"/>
</dbReference>
<organism evidence="9 10">
    <name type="scientific">Sulfolobus acidocaldarius</name>
    <dbReference type="NCBI Taxonomy" id="2285"/>
    <lineage>
        <taxon>Archaea</taxon>
        <taxon>Thermoproteota</taxon>
        <taxon>Thermoprotei</taxon>
        <taxon>Sulfolobales</taxon>
        <taxon>Sulfolobaceae</taxon>
        <taxon>Sulfolobus</taxon>
    </lineage>
</organism>
<dbReference type="GO" id="GO:0005886">
    <property type="term" value="C:plasma membrane"/>
    <property type="evidence" value="ECO:0007669"/>
    <property type="project" value="UniProtKB-SubCell"/>
</dbReference>
<evidence type="ECO:0000256" key="3">
    <source>
        <dbReference type="ARBA" id="ARBA00022692"/>
    </source>
</evidence>
<protein>
    <submittedName>
        <fullName evidence="9">Flagellar protein FlaJ</fullName>
    </submittedName>
</protein>
<keyword evidence="9" id="KW-0282">Flagellum</keyword>
<evidence type="ECO:0000256" key="1">
    <source>
        <dbReference type="ARBA" id="ARBA00004651"/>
    </source>
</evidence>
<dbReference type="EMBL" id="CP013695">
    <property type="protein sequence ID" value="ALU31331.1"/>
    <property type="molecule type" value="Genomic_DNA"/>
</dbReference>
<proteinExistence type="predicted"/>
<gene>
    <name evidence="8" type="ORF">ATY89_00630</name>
    <name evidence="9" type="ORF">ATZ20_03675</name>
</gene>
<evidence type="ECO:0000256" key="2">
    <source>
        <dbReference type="ARBA" id="ARBA00022475"/>
    </source>
</evidence>
<keyword evidence="3 6" id="KW-0812">Transmembrane</keyword>
<dbReference type="GeneID" id="14549372"/>
<feature type="transmembrane region" description="Helical" evidence="6">
    <location>
        <begin position="360"/>
        <end position="383"/>
    </location>
</feature>
<dbReference type="RefSeq" id="WP_011278021.1">
    <property type="nucleotide sequence ID" value="NZ_BHWZ01000002.1"/>
</dbReference>
<dbReference type="OrthoDB" id="36956at2157"/>
<feature type="transmembrane region" description="Helical" evidence="6">
    <location>
        <begin position="204"/>
        <end position="230"/>
    </location>
</feature>
<evidence type="ECO:0000256" key="5">
    <source>
        <dbReference type="ARBA" id="ARBA00023136"/>
    </source>
</evidence>
<sequence>MSVIFDRNKKEEMDSKYIFMLAFMMALFSAGLPPETVLLKVSNKDSFHPYLKVFRRIKNLVSGFRYKFSQGINYAIRNSKVKFLSEFLVRLSQAVTFGDDMVQFLEREIDFSLAEYSSHSARVIESMNNFLTVYATLNSSLAFLVADMTVLSVLYSGGSSILLQIFFLSTVILVNLTVIMYYIYKPESYMRYSSRDRLLLTALILLGIALNLTYTSFITMIITGVLYLGVGMRYRIFENKINNLERYFLLFTRYFTRNYSVVNNLKESLMAVLRGDLGSAKPMIRRALNRLNLGVNKSKIFSLMGRESKSVLVTMLSEILYETISNGGNMLITGEILSKIGDVVLNIRARKEQNGRAFEASIYALQVSSAGVSAALISITSMLNNLFSIGELASVIAFNPIDIGFVSKIFLIMLFVMSFANGMAISLAYGKSIYASLYFIGLLMIMSAISYYVILTLTAQLFQAFSSGGIISGIQNTT</sequence>
<keyword evidence="4 6" id="KW-1133">Transmembrane helix</keyword>
<dbReference type="EMBL" id="CP013694">
    <property type="protein sequence ID" value="ALU28616.1"/>
    <property type="molecule type" value="Genomic_DNA"/>
</dbReference>
<dbReference type="InterPro" id="IPR056569">
    <property type="entry name" value="ArlJ-like"/>
</dbReference>
<feature type="transmembrane region" description="Helical" evidence="6">
    <location>
        <begin position="17"/>
        <end position="34"/>
    </location>
</feature>
<evidence type="ECO:0000313" key="11">
    <source>
        <dbReference type="Proteomes" id="UP000065473"/>
    </source>
</evidence>
<feature type="transmembrane region" description="Helical" evidence="6">
    <location>
        <begin position="161"/>
        <end position="184"/>
    </location>
</feature>
<evidence type="ECO:0000313" key="8">
    <source>
        <dbReference type="EMBL" id="ALU28616.1"/>
    </source>
</evidence>
<comment type="subcellular location">
    <subcellularLocation>
        <location evidence="1">Cell membrane</location>
        <topology evidence="1">Multi-pass membrane protein</topology>
    </subcellularLocation>
</comment>
<keyword evidence="9" id="KW-0966">Cell projection</keyword>
<dbReference type="Proteomes" id="UP000060043">
    <property type="component" value="Chromosome"/>
</dbReference>
<feature type="domain" description="Type II secretion system protein GspF" evidence="7">
    <location>
        <begin position="22"/>
        <end position="145"/>
    </location>
</feature>
<evidence type="ECO:0000313" key="10">
    <source>
        <dbReference type="Proteomes" id="UP000060043"/>
    </source>
</evidence>